<organism evidence="2">
    <name type="scientific">uncultured Microvirga sp</name>
    <dbReference type="NCBI Taxonomy" id="412392"/>
    <lineage>
        <taxon>Bacteria</taxon>
        <taxon>Pseudomonadati</taxon>
        <taxon>Pseudomonadota</taxon>
        <taxon>Alphaproteobacteria</taxon>
        <taxon>Hyphomicrobiales</taxon>
        <taxon>Methylobacteriaceae</taxon>
        <taxon>Microvirga</taxon>
        <taxon>environmental samples</taxon>
    </lineage>
</organism>
<feature type="non-terminal residue" evidence="2">
    <location>
        <position position="1"/>
    </location>
</feature>
<dbReference type="AlphaFoldDB" id="A0A6J4KGK3"/>
<dbReference type="EMBL" id="CADCUC010000001">
    <property type="protein sequence ID" value="CAA9304110.1"/>
    <property type="molecule type" value="Genomic_DNA"/>
</dbReference>
<gene>
    <name evidence="2" type="ORF">AVDCRST_MAG90-120</name>
</gene>
<proteinExistence type="predicted"/>
<name>A0A6J4KGK3_9HYPH</name>
<sequence>GDHRTGARPAGRGGVRRHPLAAAETAGGEPAVVGEADLRSRLDVAQEDESKRLAARVRAV</sequence>
<evidence type="ECO:0000256" key="1">
    <source>
        <dbReference type="SAM" id="MobiDB-lite"/>
    </source>
</evidence>
<feature type="non-terminal residue" evidence="2">
    <location>
        <position position="60"/>
    </location>
</feature>
<feature type="region of interest" description="Disordered" evidence="1">
    <location>
        <begin position="1"/>
        <end position="34"/>
    </location>
</feature>
<accession>A0A6J4KGK3</accession>
<reference evidence="2" key="1">
    <citation type="submission" date="2020-02" db="EMBL/GenBank/DDBJ databases">
        <authorList>
            <person name="Meier V. D."/>
        </authorList>
    </citation>
    <scope>NUCLEOTIDE SEQUENCE</scope>
    <source>
        <strain evidence="2">AVDCRST_MAG90</strain>
    </source>
</reference>
<protein>
    <submittedName>
        <fullName evidence="2">Uncharacterized protein</fullName>
    </submittedName>
</protein>
<evidence type="ECO:0000313" key="2">
    <source>
        <dbReference type="EMBL" id="CAA9304110.1"/>
    </source>
</evidence>